<dbReference type="EMBL" id="JAEUAH010000021">
    <property type="protein sequence ID" value="MBM0651596.1"/>
    <property type="molecule type" value="Genomic_DNA"/>
</dbReference>
<dbReference type="Pfam" id="PF10130">
    <property type="entry name" value="PIN_2"/>
    <property type="match status" value="1"/>
</dbReference>
<sequence>MIVIADSNIFYSSLITPNGNIATILKDKNMQFLAPDYIIEEVKEHLEDIRKRIKNTKTKRQLLADLKILLKKVTIIPLSTLSKRNIQKAISIVKDVDENDYPFVAMHFQYKHRIWSRDQKLIDGLTEKGYNHIFITTEELGAHIYKKSK</sequence>
<dbReference type="InterPro" id="IPR002716">
    <property type="entry name" value="PIN_dom"/>
</dbReference>
<feature type="domain" description="PARP alpha-helical" evidence="1">
    <location>
        <begin position="39"/>
        <end position="149"/>
    </location>
</feature>
<proteinExistence type="predicted"/>
<keyword evidence="3" id="KW-1185">Reference proteome</keyword>
<gene>
    <name evidence="2" type="ORF">JNB19_12690</name>
</gene>
<accession>A0ABS1YYV5</accession>
<organism evidence="2 3">
    <name type="scientific">Capnocytophaga genosp. AHN8471</name>
    <dbReference type="NCBI Taxonomy" id="327574"/>
    <lineage>
        <taxon>Bacteria</taxon>
        <taxon>Pseudomonadati</taxon>
        <taxon>Bacteroidota</taxon>
        <taxon>Flavobacteriia</taxon>
        <taxon>Flavobacteriales</taxon>
        <taxon>Flavobacteriaceae</taxon>
        <taxon>Capnocytophaga</taxon>
    </lineage>
</organism>
<dbReference type="Proteomes" id="UP000603506">
    <property type="component" value="Unassembled WGS sequence"/>
</dbReference>
<evidence type="ECO:0000313" key="3">
    <source>
        <dbReference type="Proteomes" id="UP000603506"/>
    </source>
</evidence>
<comment type="caution">
    <text evidence="2">The sequence shown here is derived from an EMBL/GenBank/DDBJ whole genome shotgun (WGS) entry which is preliminary data.</text>
</comment>
<dbReference type="InterPro" id="IPR029060">
    <property type="entry name" value="PIN-like_dom_sf"/>
</dbReference>
<protein>
    <submittedName>
        <fullName evidence="2">PIN domain nuclease</fullName>
    </submittedName>
</protein>
<dbReference type="RefSeq" id="WP_198474030.1">
    <property type="nucleotide sequence ID" value="NZ_JAESPH010000006.1"/>
</dbReference>
<evidence type="ECO:0000313" key="2">
    <source>
        <dbReference type="EMBL" id="MBM0651596.1"/>
    </source>
</evidence>
<name>A0ABS1YYV5_9FLAO</name>
<dbReference type="InterPro" id="IPR004102">
    <property type="entry name" value="Poly(ADP-ribose)pol_reg_dom"/>
</dbReference>
<dbReference type="SUPFAM" id="SSF88723">
    <property type="entry name" value="PIN domain-like"/>
    <property type="match status" value="1"/>
</dbReference>
<dbReference type="PROSITE" id="PS51060">
    <property type="entry name" value="PARP_ALPHA_HD"/>
    <property type="match status" value="1"/>
</dbReference>
<evidence type="ECO:0000259" key="1">
    <source>
        <dbReference type="PROSITE" id="PS51060"/>
    </source>
</evidence>
<reference evidence="2 3" key="1">
    <citation type="submission" date="2021-01" db="EMBL/GenBank/DDBJ databases">
        <title>Evidence that Capnocytophaga endodontalis is a later homotypic synonym for Capnocytophaga genospecies AHN8471, and request for opinion on proposed recognition of strain AHN8471 as type strain of the species.</title>
        <authorList>
            <person name="Nicholson A.C."/>
            <person name="Hopper C.L."/>
            <person name="Gulvik C.A."/>
            <person name="Mcquiston J.R."/>
            <person name="Lau E.F."/>
        </authorList>
    </citation>
    <scope>NUCLEOTIDE SEQUENCE [LARGE SCALE GENOMIC DNA]</scope>
    <source>
        <strain evidence="2 3">AHN9576</strain>
    </source>
</reference>